<dbReference type="Pfam" id="PF00884">
    <property type="entry name" value="Sulfatase"/>
    <property type="match status" value="1"/>
</dbReference>
<evidence type="ECO:0000313" key="2">
    <source>
        <dbReference type="Proteomes" id="UP000186817"/>
    </source>
</evidence>
<dbReference type="InterPro" id="IPR017850">
    <property type="entry name" value="Alkaline_phosphatase_core_sf"/>
</dbReference>
<dbReference type="Proteomes" id="UP000186817">
    <property type="component" value="Unassembled WGS sequence"/>
</dbReference>
<dbReference type="SUPFAM" id="SSF53649">
    <property type="entry name" value="Alkaline phosphatase-like"/>
    <property type="match status" value="1"/>
</dbReference>
<dbReference type="Gene3D" id="3.40.720.10">
    <property type="entry name" value="Alkaline Phosphatase, subunit A"/>
    <property type="match status" value="1"/>
</dbReference>
<reference evidence="1 2" key="1">
    <citation type="submission" date="2016-02" db="EMBL/GenBank/DDBJ databases">
        <title>Genome analysis of coral dinoflagellate symbionts highlights evolutionary adaptations to a symbiotic lifestyle.</title>
        <authorList>
            <person name="Aranda M."/>
            <person name="Li Y."/>
            <person name="Liew Y.J."/>
            <person name="Baumgarten S."/>
            <person name="Simakov O."/>
            <person name="Wilson M."/>
            <person name="Piel J."/>
            <person name="Ashoor H."/>
            <person name="Bougouffa S."/>
            <person name="Bajic V.B."/>
            <person name="Ryu T."/>
            <person name="Ravasi T."/>
            <person name="Bayer T."/>
            <person name="Micklem G."/>
            <person name="Kim H."/>
            <person name="Bhak J."/>
            <person name="Lajeunesse T.C."/>
            <person name="Voolstra C.R."/>
        </authorList>
    </citation>
    <scope>NUCLEOTIDE SEQUENCE [LARGE SCALE GENOMIC DNA]</scope>
    <source>
        <strain evidence="1 2">CCMP2467</strain>
    </source>
</reference>
<dbReference type="InterPro" id="IPR000917">
    <property type="entry name" value="Sulfatase_N"/>
</dbReference>
<dbReference type="GO" id="GO:0015024">
    <property type="term" value="F:glucuronate-2-sulfatase activity"/>
    <property type="evidence" value="ECO:0007669"/>
    <property type="project" value="TreeGrafter"/>
</dbReference>
<dbReference type="PANTHER" id="PTHR46615:SF1">
    <property type="entry name" value="ARYLSULFATASE K"/>
    <property type="match status" value="1"/>
</dbReference>
<evidence type="ECO:0000313" key="1">
    <source>
        <dbReference type="EMBL" id="OLP80646.1"/>
    </source>
</evidence>
<organism evidence="1 2">
    <name type="scientific">Symbiodinium microadriaticum</name>
    <name type="common">Dinoflagellate</name>
    <name type="synonym">Zooxanthella microadriatica</name>
    <dbReference type="NCBI Taxonomy" id="2951"/>
    <lineage>
        <taxon>Eukaryota</taxon>
        <taxon>Sar</taxon>
        <taxon>Alveolata</taxon>
        <taxon>Dinophyceae</taxon>
        <taxon>Suessiales</taxon>
        <taxon>Symbiodiniaceae</taxon>
        <taxon>Symbiodinium</taxon>
    </lineage>
</organism>
<dbReference type="EMBL" id="LSRX01001362">
    <property type="protein sequence ID" value="OLP80646.1"/>
    <property type="molecule type" value="Genomic_DNA"/>
</dbReference>
<name>A0A1Q9CCK3_SYMMI</name>
<dbReference type="PANTHER" id="PTHR46615">
    <property type="entry name" value="ARYLSULFATASE K"/>
    <property type="match status" value="1"/>
</dbReference>
<dbReference type="InterPro" id="IPR051849">
    <property type="entry name" value="GAG-degrading_sulfatase"/>
</dbReference>
<comment type="caution">
    <text evidence="1">The sequence shown here is derived from an EMBL/GenBank/DDBJ whole genome shotgun (WGS) entry which is preliminary data.</text>
</comment>
<proteinExistence type="predicted"/>
<protein>
    <submittedName>
        <fullName evidence="1">Arylsulfatase K</fullName>
    </submittedName>
</protein>
<dbReference type="GO" id="GO:0004065">
    <property type="term" value="F:arylsulfatase activity"/>
    <property type="evidence" value="ECO:0007669"/>
    <property type="project" value="TreeGrafter"/>
</dbReference>
<dbReference type="OrthoDB" id="186522at2759"/>
<gene>
    <name evidence="1" type="primary">ARSK</name>
    <name evidence="1" type="ORF">AK812_SmicGene38921</name>
</gene>
<accession>A0A1Q9CCK3</accession>
<sequence length="670" mass="75788">MSDELSALEPVSQVLVVKLFLTVRLQALRFCTAGKVSTSRSHRMQVLEVQQAVVRLSELWLKPQLASHVQPNLFPLGRSAMFRTASTAVILALHFWAGDASNSAAHRSGKPHILFIMVDEMDGRILDDETPQFKPPMPHLRQLMKRGTYFPNAYSNSPLCVPARTSMLAGRYNSDIKVWDNFIGIANVNGDNSNLDKRCVDAFSRSECREFAAEQKINGTFIDVLADHGYEITLWGKVHAGAGLDRFSHKISNDPFTGTGPVRESAKAWSRLSGVVSKRQDPTLWMRRPNDVPMPAEGFYDYPTAEECAKLIRQGIFKKATPQFLYCSFSVPHPPYQTNGTYWNAVGSLGKHAVPRLVPRDKLHPADAYAAKAKQFWHMDECDAKDIEHFRRVYFSMCVESDKLVGNILSAFYNSGVKNAYVMFVSDHGEHNLENRQWQKSSMKEASARIPLIIAGPGMPKGQRINGLTSLHDVYPTLLDMAGAKSRVPQAKLAGESVLPMARGHERKRNYVVSEYHDSYSRTGAFMIRQGHLKLILHAPLYHGGKPWPPQLFDVKEDPWELTDLASKKPGEVQRLENMLRKEFDVEAVDKYKKDYDRRMFLTYVYRRYSGPAGCHKTMDIAFPGFDEEDAKSIEQWIGKPCCKVAEGRKNRKAKYHSLQCPSRKMAKSK</sequence>
<keyword evidence="2" id="KW-1185">Reference proteome</keyword>
<dbReference type="AlphaFoldDB" id="A0A1Q9CCK3"/>